<evidence type="ECO:0000313" key="2">
    <source>
        <dbReference type="EMBL" id="RZF47226.1"/>
    </source>
</evidence>
<feature type="compositionally biased region" description="Low complexity" evidence="1">
    <location>
        <begin position="181"/>
        <end position="196"/>
    </location>
</feature>
<feature type="compositionally biased region" description="Polar residues" evidence="1">
    <location>
        <begin position="218"/>
        <end position="230"/>
    </location>
</feature>
<dbReference type="AlphaFoldDB" id="A0A482XMT6"/>
<gene>
    <name evidence="2" type="ORF">LSTR_LSTR004935</name>
</gene>
<dbReference type="EMBL" id="QKKF02004629">
    <property type="protein sequence ID" value="RZF47226.1"/>
    <property type="molecule type" value="Genomic_DNA"/>
</dbReference>
<reference evidence="2 3" key="1">
    <citation type="journal article" date="2017" name="Gigascience">
        <title>Genome sequence of the small brown planthopper, Laodelphax striatellus.</title>
        <authorList>
            <person name="Zhu J."/>
            <person name="Jiang F."/>
            <person name="Wang X."/>
            <person name="Yang P."/>
            <person name="Bao Y."/>
            <person name="Zhao W."/>
            <person name="Wang W."/>
            <person name="Lu H."/>
            <person name="Wang Q."/>
            <person name="Cui N."/>
            <person name="Li J."/>
            <person name="Chen X."/>
            <person name="Luo L."/>
            <person name="Yu J."/>
            <person name="Kang L."/>
            <person name="Cui F."/>
        </authorList>
    </citation>
    <scope>NUCLEOTIDE SEQUENCE [LARGE SCALE GENOMIC DNA]</scope>
    <source>
        <strain evidence="2">Lst14</strain>
    </source>
</reference>
<evidence type="ECO:0000256" key="1">
    <source>
        <dbReference type="SAM" id="MobiDB-lite"/>
    </source>
</evidence>
<accession>A0A482XMT6</accession>
<organism evidence="2 3">
    <name type="scientific">Laodelphax striatellus</name>
    <name type="common">Small brown planthopper</name>
    <name type="synonym">Delphax striatella</name>
    <dbReference type="NCBI Taxonomy" id="195883"/>
    <lineage>
        <taxon>Eukaryota</taxon>
        <taxon>Metazoa</taxon>
        <taxon>Ecdysozoa</taxon>
        <taxon>Arthropoda</taxon>
        <taxon>Hexapoda</taxon>
        <taxon>Insecta</taxon>
        <taxon>Pterygota</taxon>
        <taxon>Neoptera</taxon>
        <taxon>Paraneoptera</taxon>
        <taxon>Hemiptera</taxon>
        <taxon>Auchenorrhyncha</taxon>
        <taxon>Fulgoroidea</taxon>
        <taxon>Delphacidae</taxon>
        <taxon>Criomorphinae</taxon>
        <taxon>Laodelphax</taxon>
    </lineage>
</organism>
<dbReference type="Proteomes" id="UP000291343">
    <property type="component" value="Unassembled WGS sequence"/>
</dbReference>
<feature type="region of interest" description="Disordered" evidence="1">
    <location>
        <begin position="148"/>
        <end position="314"/>
    </location>
</feature>
<comment type="caution">
    <text evidence="2">The sequence shown here is derived from an EMBL/GenBank/DDBJ whole genome shotgun (WGS) entry which is preliminary data.</text>
</comment>
<dbReference type="OrthoDB" id="6631059at2759"/>
<proteinExistence type="predicted"/>
<dbReference type="InParanoid" id="A0A482XMT6"/>
<feature type="compositionally biased region" description="Polar residues" evidence="1">
    <location>
        <begin position="253"/>
        <end position="270"/>
    </location>
</feature>
<dbReference type="STRING" id="195883.A0A482XMT6"/>
<keyword evidence="3" id="KW-1185">Reference proteome</keyword>
<protein>
    <submittedName>
        <fullName evidence="2">Uncharacterized protein</fullName>
    </submittedName>
</protein>
<evidence type="ECO:0000313" key="3">
    <source>
        <dbReference type="Proteomes" id="UP000291343"/>
    </source>
</evidence>
<name>A0A482XMT6_LAOST</name>
<sequence>MKLGMELWLQIVVRGFNSAACRRRLVLKNAPAQCALSSLSSLFLGRFLHCFVSPWKVRCRQGNNVGYITVLQHQLRHLRASRTKFLCSEVIAPVKSEVDDIYLYIINFEDLSSPPPTLEDPSANHRLSKFDRARASFRQSLRMPLRGRGLRLTGYLTPPTAEEEQGPEDEQRKKEAQRQSLRMPLRGRGLRLTGYLTPPTAEEEQGPEDEQRKKEAQSRLSGDASTTTVTERGLRGQESPARIHQGANHVPRTPSTTAPIASPEQMSQRSVIIPWEEEGSGGVPHSSSMDALSRAQRVSDPPPPKAPIRSATVGVPAPRNHVAKCFPNTSSESDLQKYRASSIWDHPLAPSLSNIAAEGLRHKYSIQDNGSAKLFQGAMHTPNMGEKVAQTWVWLAFGALKSALDILAARGHTMGCRGKRQLSSEILCEGWLGADLEGGWGSLAPVGAWQTRRIAAQRSAVSFERSTEADCRRLMSPTRVATTEFSAFRCQLSVHPPLIRVTALPFARKA</sequence>